<name>A0ABY4JJ35_9BACI</name>
<dbReference type="InterPro" id="IPR004995">
    <property type="entry name" value="Spore_Ger"/>
</dbReference>
<protein>
    <submittedName>
        <fullName evidence="6">Spore germination protein</fullName>
    </submittedName>
</protein>
<organism evidence="6 7">
    <name type="scientific">Gottfriedia acidiceleris</name>
    <dbReference type="NCBI Taxonomy" id="371036"/>
    <lineage>
        <taxon>Bacteria</taxon>
        <taxon>Bacillati</taxon>
        <taxon>Bacillota</taxon>
        <taxon>Bacilli</taxon>
        <taxon>Bacillales</taxon>
        <taxon>Bacillaceae</taxon>
        <taxon>Gottfriedia</taxon>
    </lineage>
</organism>
<reference evidence="6 7" key="1">
    <citation type="submission" date="2022-04" db="EMBL/GenBank/DDBJ databases">
        <title>Mechanism of arsenic methylation and mitigation arsenic toxicity by Bacillus sp. LH14 from an Arsenic-Contaminated Paddy Soil.</title>
        <authorList>
            <person name="Wang D."/>
        </authorList>
    </citation>
    <scope>NUCLEOTIDE SEQUENCE [LARGE SCALE GENOMIC DNA]</scope>
    <source>
        <strain evidence="6 7">LH14</strain>
    </source>
</reference>
<keyword evidence="5" id="KW-1133">Transmembrane helix</keyword>
<gene>
    <name evidence="6" type="ORF">MY490_19035</name>
</gene>
<evidence type="ECO:0000313" key="7">
    <source>
        <dbReference type="Proteomes" id="UP000830639"/>
    </source>
</evidence>
<dbReference type="PANTHER" id="PTHR22550">
    <property type="entry name" value="SPORE GERMINATION PROTEIN"/>
    <property type="match status" value="1"/>
</dbReference>
<comment type="subcellular location">
    <subcellularLocation>
        <location evidence="4">Cell membrane</location>
    </subcellularLocation>
    <subcellularLocation>
        <location evidence="1">Membrane</location>
        <topology evidence="1">Multi-pass membrane protein</topology>
    </subcellularLocation>
</comment>
<keyword evidence="5" id="KW-0812">Transmembrane</keyword>
<dbReference type="EMBL" id="CP096034">
    <property type="protein sequence ID" value="UPM53846.1"/>
    <property type="molecule type" value="Genomic_DNA"/>
</dbReference>
<sequence length="488" mass="54609">MKTEQTITISKDINCNLEKLKEEFSNVFDFKTRKITFNDRPLCIAFIDTISNKDIINEKIIKVLLNIKHGNIITDLPVSTISATNCLNEIQEALTNGNTVLLVDGSNEAFIIDTVLFEVRSTSEPTNEKVVSGSHDGFVESLNKNINFLRSRIRSTDLKIEVLPIGDPSTNVGILYLDNIVNKDILEIVKVRINSIQLENNLTTGKLEEFIEDSSLSPFPQILETERPDRVISNLFDGKICVIVEGSPTVSIMPASFFTFFQTPDDYNGRVLIGTFLRLIRLFCFFLCITLPAVYIAIVSFSYEILPYELVSTIQNSIEYVPFSPFVEALIMQLVLELLREASIRLPSPIAQTIGIVGGLVIGTAIVEANLVSNTMTVVLAITAVASFVIPTHEMSFSLRLLSFPMIILASIYGFVGIIFGLMLIFIHIVKLESFGTPYFSPLAPIRIKDLKDALIRVPNWKMKTRPTNALPIDMQQTKETKGWKNDN</sequence>
<comment type="similarity">
    <text evidence="2 4">Belongs to the GerABKA family.</text>
</comment>
<proteinExistence type="inferred from homology"/>
<feature type="transmembrane region" description="Helical" evidence="5">
    <location>
        <begin position="402"/>
        <end position="430"/>
    </location>
</feature>
<evidence type="ECO:0000256" key="5">
    <source>
        <dbReference type="SAM" id="Phobius"/>
    </source>
</evidence>
<feature type="transmembrane region" description="Helical" evidence="5">
    <location>
        <begin position="372"/>
        <end position="390"/>
    </location>
</feature>
<dbReference type="PIRSF" id="PIRSF005690">
    <property type="entry name" value="GerBA"/>
    <property type="match status" value="1"/>
</dbReference>
<evidence type="ECO:0000256" key="1">
    <source>
        <dbReference type="ARBA" id="ARBA00004141"/>
    </source>
</evidence>
<keyword evidence="7" id="KW-1185">Reference proteome</keyword>
<keyword evidence="3 4" id="KW-0472">Membrane</keyword>
<feature type="transmembrane region" description="Helical" evidence="5">
    <location>
        <begin position="346"/>
        <end position="366"/>
    </location>
</feature>
<accession>A0ABY4JJ35</accession>
<dbReference type="InterPro" id="IPR050768">
    <property type="entry name" value="UPF0353/GerABKA_families"/>
</dbReference>
<feature type="transmembrane region" description="Helical" evidence="5">
    <location>
        <begin position="279"/>
        <end position="300"/>
    </location>
</feature>
<dbReference type="RefSeq" id="WP_248267083.1">
    <property type="nucleotide sequence ID" value="NZ_CP096034.1"/>
</dbReference>
<dbReference type="PANTHER" id="PTHR22550:SF5">
    <property type="entry name" value="LEUCINE ZIPPER PROTEIN 4"/>
    <property type="match status" value="1"/>
</dbReference>
<evidence type="ECO:0000256" key="2">
    <source>
        <dbReference type="ARBA" id="ARBA00005278"/>
    </source>
</evidence>
<evidence type="ECO:0000256" key="3">
    <source>
        <dbReference type="ARBA" id="ARBA00023136"/>
    </source>
</evidence>
<evidence type="ECO:0000313" key="6">
    <source>
        <dbReference type="EMBL" id="UPM53846.1"/>
    </source>
</evidence>
<dbReference type="Pfam" id="PF03323">
    <property type="entry name" value="GerA"/>
    <property type="match status" value="1"/>
</dbReference>
<evidence type="ECO:0000256" key="4">
    <source>
        <dbReference type="PIRNR" id="PIRNR005690"/>
    </source>
</evidence>
<dbReference type="Proteomes" id="UP000830639">
    <property type="component" value="Chromosome"/>
</dbReference>